<accession>X1K6K3</accession>
<name>X1K6K3_9ZZZZ</name>
<organism evidence="1">
    <name type="scientific">marine sediment metagenome</name>
    <dbReference type="NCBI Taxonomy" id="412755"/>
    <lineage>
        <taxon>unclassified sequences</taxon>
        <taxon>metagenomes</taxon>
        <taxon>ecological metagenomes</taxon>
    </lineage>
</organism>
<comment type="caution">
    <text evidence="1">The sequence shown here is derived from an EMBL/GenBank/DDBJ whole genome shotgun (WGS) entry which is preliminary data.</text>
</comment>
<proteinExistence type="predicted"/>
<protein>
    <submittedName>
        <fullName evidence="1">Uncharacterized protein</fullName>
    </submittedName>
</protein>
<sequence>VSIREYSSSEILVAVDQGLLGDIVVVKVSYYPGWKVNGNEALEYQSMVATQIKFSEEYVSSKENQLFKFQFKPLDFKIGAFVSLVCISNKYYSLLLLNKLSHSSHF</sequence>
<feature type="non-terminal residue" evidence="1">
    <location>
        <position position="1"/>
    </location>
</feature>
<reference evidence="1" key="1">
    <citation type="journal article" date="2014" name="Front. Microbiol.">
        <title>High frequency of phylogenetically diverse reductive dehalogenase-homologous genes in deep subseafloor sedimentary metagenomes.</title>
        <authorList>
            <person name="Kawai M."/>
            <person name="Futagami T."/>
            <person name="Toyoda A."/>
            <person name="Takaki Y."/>
            <person name="Nishi S."/>
            <person name="Hori S."/>
            <person name="Arai W."/>
            <person name="Tsubouchi T."/>
            <person name="Morono Y."/>
            <person name="Uchiyama I."/>
            <person name="Ito T."/>
            <person name="Fujiyama A."/>
            <person name="Inagaki F."/>
            <person name="Takami H."/>
        </authorList>
    </citation>
    <scope>NUCLEOTIDE SEQUENCE</scope>
    <source>
        <strain evidence="1">Expedition CK06-06</strain>
    </source>
</reference>
<dbReference type="AlphaFoldDB" id="X1K6K3"/>
<gene>
    <name evidence="1" type="ORF">S03H2_70145</name>
</gene>
<evidence type="ECO:0000313" key="1">
    <source>
        <dbReference type="EMBL" id="GAI02193.1"/>
    </source>
</evidence>
<dbReference type="EMBL" id="BARU01046527">
    <property type="protein sequence ID" value="GAI02193.1"/>
    <property type="molecule type" value="Genomic_DNA"/>
</dbReference>